<evidence type="ECO:0000256" key="2">
    <source>
        <dbReference type="ARBA" id="ARBA00022741"/>
    </source>
</evidence>
<dbReference type="GO" id="GO:0016829">
    <property type="term" value="F:lyase activity"/>
    <property type="evidence" value="ECO:0007669"/>
    <property type="project" value="UniProtKB-KW"/>
</dbReference>
<evidence type="ECO:0000259" key="4">
    <source>
        <dbReference type="PROSITE" id="PS50893"/>
    </source>
</evidence>
<accession>A0ABT9DVC5</accession>
<dbReference type="NCBIfam" id="TIGR02324">
    <property type="entry name" value="CP_lyasePhnL"/>
    <property type="match status" value="1"/>
</dbReference>
<organism evidence="5 6">
    <name type="scientific">Paracraurococcus lichenis</name>
    <dbReference type="NCBI Taxonomy" id="3064888"/>
    <lineage>
        <taxon>Bacteria</taxon>
        <taxon>Pseudomonadati</taxon>
        <taxon>Pseudomonadota</taxon>
        <taxon>Alphaproteobacteria</taxon>
        <taxon>Acetobacterales</taxon>
        <taxon>Roseomonadaceae</taxon>
        <taxon>Paracraurococcus</taxon>
    </lineage>
</organism>
<dbReference type="InterPro" id="IPR017871">
    <property type="entry name" value="ABC_transporter-like_CS"/>
</dbReference>
<dbReference type="InterPro" id="IPR003593">
    <property type="entry name" value="AAA+_ATPase"/>
</dbReference>
<dbReference type="Proteomes" id="UP001243009">
    <property type="component" value="Unassembled WGS sequence"/>
</dbReference>
<dbReference type="SUPFAM" id="SSF52540">
    <property type="entry name" value="P-loop containing nucleoside triphosphate hydrolases"/>
    <property type="match status" value="1"/>
</dbReference>
<keyword evidence="6" id="KW-1185">Reference proteome</keyword>
<dbReference type="InterPro" id="IPR012701">
    <property type="entry name" value="CP_lyase_PhnL"/>
</dbReference>
<keyword evidence="2" id="KW-0547">Nucleotide-binding</keyword>
<protein>
    <submittedName>
        <fullName evidence="5">Phosphonate C-P lyase system protein PhnL</fullName>
    </submittedName>
</protein>
<sequence>MTWALRTEGLGKAFTLHLQGGTHIPVLQDVDLAVAPGECVALAGPSGAGKSTLMRCLYGNYGANQGRILLRHRGAVLDLAAAEPRLVREVRRDTLGYVSQFLRVIPRVPTLDIVAEPLLARGVPREAARARATDLLTRLNLPPRLHGLPPATFSGGEQQRVNLARGFAPHYPVLLLDEPTASLDAGNRAVVIALIAEAKLAGAAIIGIFHDTEVRDQVADRLFEVAPMQAEAAIHAPGGAAPAATAAGAAA</sequence>
<gene>
    <name evidence="5" type="primary">phnL</name>
    <name evidence="5" type="ORF">Q7A36_05700</name>
</gene>
<dbReference type="PANTHER" id="PTHR42798">
    <property type="entry name" value="LIPOPROTEIN-RELEASING SYSTEM ATP-BINDING PROTEIN LOLD"/>
    <property type="match status" value="1"/>
</dbReference>
<evidence type="ECO:0000313" key="5">
    <source>
        <dbReference type="EMBL" id="MDO9707833.1"/>
    </source>
</evidence>
<dbReference type="RefSeq" id="WP_305102699.1">
    <property type="nucleotide sequence ID" value="NZ_JAUTWS010000004.1"/>
</dbReference>
<dbReference type="InterPro" id="IPR003439">
    <property type="entry name" value="ABC_transporter-like_ATP-bd"/>
</dbReference>
<feature type="domain" description="ABC transporter" evidence="4">
    <location>
        <begin position="5"/>
        <end position="251"/>
    </location>
</feature>
<comment type="similarity">
    <text evidence="1">Belongs to the ABC transporter superfamily.</text>
</comment>
<dbReference type="SMART" id="SM00382">
    <property type="entry name" value="AAA"/>
    <property type="match status" value="1"/>
</dbReference>
<keyword evidence="5" id="KW-0456">Lyase</keyword>
<dbReference type="InterPro" id="IPR027417">
    <property type="entry name" value="P-loop_NTPase"/>
</dbReference>
<dbReference type="EMBL" id="JAUTWS010000004">
    <property type="protein sequence ID" value="MDO9707833.1"/>
    <property type="molecule type" value="Genomic_DNA"/>
</dbReference>
<dbReference type="Gene3D" id="3.40.50.300">
    <property type="entry name" value="P-loop containing nucleotide triphosphate hydrolases"/>
    <property type="match status" value="1"/>
</dbReference>
<evidence type="ECO:0000256" key="3">
    <source>
        <dbReference type="ARBA" id="ARBA00022840"/>
    </source>
</evidence>
<dbReference type="Pfam" id="PF00005">
    <property type="entry name" value="ABC_tran"/>
    <property type="match status" value="1"/>
</dbReference>
<comment type="caution">
    <text evidence="5">The sequence shown here is derived from an EMBL/GenBank/DDBJ whole genome shotgun (WGS) entry which is preliminary data.</text>
</comment>
<evidence type="ECO:0000256" key="1">
    <source>
        <dbReference type="ARBA" id="ARBA00005417"/>
    </source>
</evidence>
<dbReference type="PANTHER" id="PTHR42798:SF7">
    <property type="entry name" value="ALPHA-D-RIBOSE 1-METHYLPHOSPHONATE 5-TRIPHOSPHATE SYNTHASE SUBUNIT PHNL"/>
    <property type="match status" value="1"/>
</dbReference>
<keyword evidence="3" id="KW-0067">ATP-binding</keyword>
<dbReference type="PROSITE" id="PS00211">
    <property type="entry name" value="ABC_TRANSPORTER_1"/>
    <property type="match status" value="1"/>
</dbReference>
<name>A0ABT9DVC5_9PROT</name>
<reference evidence="5 6" key="1">
    <citation type="submission" date="2023-08" db="EMBL/GenBank/DDBJ databases">
        <title>The draft genome sequence of Paracraurococcus sp. LOR1-02.</title>
        <authorList>
            <person name="Kingkaew E."/>
            <person name="Tanasupawat S."/>
        </authorList>
    </citation>
    <scope>NUCLEOTIDE SEQUENCE [LARGE SCALE GENOMIC DNA]</scope>
    <source>
        <strain evidence="5 6">LOR1-02</strain>
    </source>
</reference>
<dbReference type="PROSITE" id="PS50893">
    <property type="entry name" value="ABC_TRANSPORTER_2"/>
    <property type="match status" value="1"/>
</dbReference>
<evidence type="ECO:0000313" key="6">
    <source>
        <dbReference type="Proteomes" id="UP001243009"/>
    </source>
</evidence>
<proteinExistence type="inferred from homology"/>